<evidence type="ECO:0000256" key="1">
    <source>
        <dbReference type="SAM" id="MobiDB-lite"/>
    </source>
</evidence>
<organism evidence="2 3">
    <name type="scientific">Paxillus rubicundulus Ve08.2h10</name>
    <dbReference type="NCBI Taxonomy" id="930991"/>
    <lineage>
        <taxon>Eukaryota</taxon>
        <taxon>Fungi</taxon>
        <taxon>Dikarya</taxon>
        <taxon>Basidiomycota</taxon>
        <taxon>Agaricomycotina</taxon>
        <taxon>Agaricomycetes</taxon>
        <taxon>Agaricomycetidae</taxon>
        <taxon>Boletales</taxon>
        <taxon>Paxilineae</taxon>
        <taxon>Paxillaceae</taxon>
        <taxon>Paxillus</taxon>
    </lineage>
</organism>
<dbReference type="HOGENOM" id="CLU_3074311_0_0_1"/>
<gene>
    <name evidence="2" type="ORF">PAXRUDRAFT_161265</name>
</gene>
<sequence>NGKWQTVNTQQRREMAKGKQQTAMAIGRRQMVNWEWCMANGKKGFNCGALGLV</sequence>
<reference evidence="3" key="2">
    <citation type="submission" date="2015-01" db="EMBL/GenBank/DDBJ databases">
        <title>Evolutionary Origins and Diversification of the Mycorrhizal Mutualists.</title>
        <authorList>
            <consortium name="DOE Joint Genome Institute"/>
            <consortium name="Mycorrhizal Genomics Consortium"/>
            <person name="Kohler A."/>
            <person name="Kuo A."/>
            <person name="Nagy L.G."/>
            <person name="Floudas D."/>
            <person name="Copeland A."/>
            <person name="Barry K.W."/>
            <person name="Cichocki N."/>
            <person name="Veneault-Fourrey C."/>
            <person name="LaButti K."/>
            <person name="Lindquist E.A."/>
            <person name="Lipzen A."/>
            <person name="Lundell T."/>
            <person name="Morin E."/>
            <person name="Murat C."/>
            <person name="Riley R."/>
            <person name="Ohm R."/>
            <person name="Sun H."/>
            <person name="Tunlid A."/>
            <person name="Henrissat B."/>
            <person name="Grigoriev I.V."/>
            <person name="Hibbett D.S."/>
            <person name="Martin F."/>
        </authorList>
    </citation>
    <scope>NUCLEOTIDE SEQUENCE [LARGE SCALE GENOMIC DNA]</scope>
    <source>
        <strain evidence="3">Ve08.2h10</strain>
    </source>
</reference>
<name>A0A0D0DM60_9AGAM</name>
<keyword evidence="3" id="KW-1185">Reference proteome</keyword>
<feature type="region of interest" description="Disordered" evidence="1">
    <location>
        <begin position="1"/>
        <end position="22"/>
    </location>
</feature>
<feature type="compositionally biased region" description="Polar residues" evidence="1">
    <location>
        <begin position="1"/>
        <end position="10"/>
    </location>
</feature>
<accession>A0A0D0DM60</accession>
<evidence type="ECO:0000313" key="3">
    <source>
        <dbReference type="Proteomes" id="UP000054538"/>
    </source>
</evidence>
<reference evidence="2 3" key="1">
    <citation type="submission" date="2014-04" db="EMBL/GenBank/DDBJ databases">
        <authorList>
            <consortium name="DOE Joint Genome Institute"/>
            <person name="Kuo A."/>
            <person name="Kohler A."/>
            <person name="Jargeat P."/>
            <person name="Nagy L.G."/>
            <person name="Floudas D."/>
            <person name="Copeland A."/>
            <person name="Barry K.W."/>
            <person name="Cichocki N."/>
            <person name="Veneault-Fourrey C."/>
            <person name="LaButti K."/>
            <person name="Lindquist E.A."/>
            <person name="Lipzen A."/>
            <person name="Lundell T."/>
            <person name="Morin E."/>
            <person name="Murat C."/>
            <person name="Sun H."/>
            <person name="Tunlid A."/>
            <person name="Henrissat B."/>
            <person name="Grigoriev I.V."/>
            <person name="Hibbett D.S."/>
            <person name="Martin F."/>
            <person name="Nordberg H.P."/>
            <person name="Cantor M.N."/>
            <person name="Hua S.X."/>
        </authorList>
    </citation>
    <scope>NUCLEOTIDE SEQUENCE [LARGE SCALE GENOMIC DNA]</scope>
    <source>
        <strain evidence="2 3">Ve08.2h10</strain>
    </source>
</reference>
<dbReference type="Proteomes" id="UP000054538">
    <property type="component" value="Unassembled WGS sequence"/>
</dbReference>
<feature type="non-terminal residue" evidence="2">
    <location>
        <position position="1"/>
    </location>
</feature>
<proteinExistence type="predicted"/>
<dbReference type="OrthoDB" id="5596191at2759"/>
<protein>
    <submittedName>
        <fullName evidence="2">Uncharacterized protein</fullName>
    </submittedName>
</protein>
<dbReference type="EMBL" id="KN826278">
    <property type="protein sequence ID" value="KIK79450.1"/>
    <property type="molecule type" value="Genomic_DNA"/>
</dbReference>
<dbReference type="AlphaFoldDB" id="A0A0D0DM60"/>
<dbReference type="InParanoid" id="A0A0D0DM60"/>
<evidence type="ECO:0000313" key="2">
    <source>
        <dbReference type="EMBL" id="KIK79450.1"/>
    </source>
</evidence>